<feature type="DNA-binding region" description="H-T-H motif" evidence="2">
    <location>
        <begin position="45"/>
        <end position="64"/>
    </location>
</feature>
<name>A0ABU1WUF0_9BURK</name>
<sequence>MMSSKPSNPTVQAEAKKRLPREDRNRQLMAMAWSIVRSEGTDALTLGYLAERAGVTKPVVYDHFGTRTGLLALLYGEYDSRQHALMDEALRASGKSLPAVARVIAKAYVNCVMEMGREMPGVSAALAGSPELDAVKKKHEAAFLAKCRAVLQPFSKQPIGPAGMRAMIGTAEAVSFAAAAGELDPVDAENEIYDAIVRIARRT</sequence>
<gene>
    <name evidence="5" type="ORF">J2W49_004672</name>
</gene>
<reference evidence="5 6" key="1">
    <citation type="submission" date="2023-07" db="EMBL/GenBank/DDBJ databases">
        <title>Sorghum-associated microbial communities from plants grown in Nebraska, USA.</title>
        <authorList>
            <person name="Schachtman D."/>
        </authorList>
    </citation>
    <scope>NUCLEOTIDE SEQUENCE [LARGE SCALE GENOMIC DNA]</scope>
    <source>
        <strain evidence="5 6">4249</strain>
    </source>
</reference>
<evidence type="ECO:0000256" key="2">
    <source>
        <dbReference type="PROSITE-ProRule" id="PRU00335"/>
    </source>
</evidence>
<dbReference type="InterPro" id="IPR001647">
    <property type="entry name" value="HTH_TetR"/>
</dbReference>
<organism evidence="5 6">
    <name type="scientific">Hydrogenophaga palleronii</name>
    <dbReference type="NCBI Taxonomy" id="65655"/>
    <lineage>
        <taxon>Bacteria</taxon>
        <taxon>Pseudomonadati</taxon>
        <taxon>Pseudomonadota</taxon>
        <taxon>Betaproteobacteria</taxon>
        <taxon>Burkholderiales</taxon>
        <taxon>Comamonadaceae</taxon>
        <taxon>Hydrogenophaga</taxon>
    </lineage>
</organism>
<evidence type="ECO:0000256" key="3">
    <source>
        <dbReference type="SAM" id="MobiDB-lite"/>
    </source>
</evidence>
<dbReference type="InterPro" id="IPR050109">
    <property type="entry name" value="HTH-type_TetR-like_transc_reg"/>
</dbReference>
<feature type="compositionally biased region" description="Polar residues" evidence="3">
    <location>
        <begin position="1"/>
        <end position="11"/>
    </location>
</feature>
<accession>A0ABU1WUF0</accession>
<dbReference type="Pfam" id="PF00440">
    <property type="entry name" value="TetR_N"/>
    <property type="match status" value="1"/>
</dbReference>
<keyword evidence="6" id="KW-1185">Reference proteome</keyword>
<feature type="region of interest" description="Disordered" evidence="3">
    <location>
        <begin position="1"/>
        <end position="21"/>
    </location>
</feature>
<protein>
    <submittedName>
        <fullName evidence="5">AcrR family transcriptional regulator</fullName>
    </submittedName>
</protein>
<feature type="domain" description="HTH tetR-type" evidence="4">
    <location>
        <begin position="22"/>
        <end position="82"/>
    </location>
</feature>
<dbReference type="InterPro" id="IPR009057">
    <property type="entry name" value="Homeodomain-like_sf"/>
</dbReference>
<proteinExistence type="predicted"/>
<dbReference type="Gene3D" id="1.10.357.10">
    <property type="entry name" value="Tetracycline Repressor, domain 2"/>
    <property type="match status" value="1"/>
</dbReference>
<dbReference type="PROSITE" id="PS50977">
    <property type="entry name" value="HTH_TETR_2"/>
    <property type="match status" value="1"/>
</dbReference>
<dbReference type="PANTHER" id="PTHR30055">
    <property type="entry name" value="HTH-TYPE TRANSCRIPTIONAL REGULATOR RUTR"/>
    <property type="match status" value="1"/>
</dbReference>
<dbReference type="PANTHER" id="PTHR30055:SF223">
    <property type="entry name" value="HTH-TYPE TRANSCRIPTIONAL REGULATOR UIDR"/>
    <property type="match status" value="1"/>
</dbReference>
<evidence type="ECO:0000313" key="6">
    <source>
        <dbReference type="Proteomes" id="UP001265700"/>
    </source>
</evidence>
<dbReference type="Proteomes" id="UP001265700">
    <property type="component" value="Unassembled WGS sequence"/>
</dbReference>
<dbReference type="EMBL" id="JAVDWU010000013">
    <property type="protein sequence ID" value="MDR7152694.1"/>
    <property type="molecule type" value="Genomic_DNA"/>
</dbReference>
<evidence type="ECO:0000259" key="4">
    <source>
        <dbReference type="PROSITE" id="PS50977"/>
    </source>
</evidence>
<keyword evidence="1 2" id="KW-0238">DNA-binding</keyword>
<evidence type="ECO:0000313" key="5">
    <source>
        <dbReference type="EMBL" id="MDR7152694.1"/>
    </source>
</evidence>
<dbReference type="SUPFAM" id="SSF46689">
    <property type="entry name" value="Homeodomain-like"/>
    <property type="match status" value="1"/>
</dbReference>
<evidence type="ECO:0000256" key="1">
    <source>
        <dbReference type="ARBA" id="ARBA00023125"/>
    </source>
</evidence>
<comment type="caution">
    <text evidence="5">The sequence shown here is derived from an EMBL/GenBank/DDBJ whole genome shotgun (WGS) entry which is preliminary data.</text>
</comment>